<dbReference type="EMBL" id="GDRN01090982">
    <property type="protein sequence ID" value="JAI60359.1"/>
    <property type="molecule type" value="Transcribed_RNA"/>
</dbReference>
<dbReference type="GO" id="GO:0005324">
    <property type="term" value="F:long-chain fatty acid transmembrane transporter activity"/>
    <property type="evidence" value="ECO:0007669"/>
    <property type="project" value="TreeGrafter"/>
</dbReference>
<feature type="domain" description="AMP-binding enzyme C-terminal" evidence="11">
    <location>
        <begin position="312"/>
        <end position="387"/>
    </location>
</feature>
<dbReference type="InterPro" id="IPR045851">
    <property type="entry name" value="AMP-bd_C_sf"/>
</dbReference>
<dbReference type="Pfam" id="PF13193">
    <property type="entry name" value="AMP-binding_C"/>
    <property type="match status" value="1"/>
</dbReference>
<dbReference type="SUPFAM" id="SSF56801">
    <property type="entry name" value="Acetyl-CoA synthetase-like"/>
    <property type="match status" value="1"/>
</dbReference>
<dbReference type="PROSITE" id="PS00455">
    <property type="entry name" value="AMP_BINDING"/>
    <property type="match status" value="1"/>
</dbReference>
<comment type="catalytic activity">
    <reaction evidence="7">
        <text>a very long-chain fatty acid + ATP + CoA = a very long-chain fatty acyl-CoA + AMP + diphosphate</text>
        <dbReference type="Rhea" id="RHEA:54536"/>
        <dbReference type="ChEBI" id="CHEBI:30616"/>
        <dbReference type="ChEBI" id="CHEBI:33019"/>
        <dbReference type="ChEBI" id="CHEBI:57287"/>
        <dbReference type="ChEBI" id="CHEBI:58950"/>
        <dbReference type="ChEBI" id="CHEBI:138261"/>
        <dbReference type="ChEBI" id="CHEBI:456215"/>
    </reaction>
    <physiologicalReaction direction="left-to-right" evidence="7">
        <dbReference type="Rhea" id="RHEA:54537"/>
    </physiologicalReaction>
</comment>
<dbReference type="GO" id="GO:0005524">
    <property type="term" value="F:ATP binding"/>
    <property type="evidence" value="ECO:0007669"/>
    <property type="project" value="UniProtKB-KW"/>
</dbReference>
<dbReference type="Gene3D" id="3.30.300.30">
    <property type="match status" value="1"/>
</dbReference>
<evidence type="ECO:0000256" key="8">
    <source>
        <dbReference type="ARBA" id="ARBA00041297"/>
    </source>
</evidence>
<comment type="similarity">
    <text evidence="1">Belongs to the ATP-dependent AMP-binding enzyme family.</text>
</comment>
<proteinExistence type="inferred from homology"/>
<evidence type="ECO:0000256" key="5">
    <source>
        <dbReference type="ARBA" id="ARBA00022840"/>
    </source>
</evidence>
<name>A0A0P4VWR4_SCYOL</name>
<evidence type="ECO:0000256" key="2">
    <source>
        <dbReference type="ARBA" id="ARBA00022598"/>
    </source>
</evidence>
<dbReference type="InterPro" id="IPR020845">
    <property type="entry name" value="AMP-binding_CS"/>
</dbReference>
<dbReference type="PANTHER" id="PTHR43107">
    <property type="entry name" value="LONG-CHAIN FATTY ACID TRANSPORT PROTEIN"/>
    <property type="match status" value="1"/>
</dbReference>
<evidence type="ECO:0000256" key="1">
    <source>
        <dbReference type="ARBA" id="ARBA00006432"/>
    </source>
</evidence>
<evidence type="ECO:0000256" key="9">
    <source>
        <dbReference type="ARBA" id="ARBA00048666"/>
    </source>
</evidence>
<evidence type="ECO:0000256" key="6">
    <source>
        <dbReference type="ARBA" id="ARBA00026121"/>
    </source>
</evidence>
<dbReference type="GO" id="GO:0005886">
    <property type="term" value="C:plasma membrane"/>
    <property type="evidence" value="ECO:0007669"/>
    <property type="project" value="TreeGrafter"/>
</dbReference>
<evidence type="ECO:0000313" key="12">
    <source>
        <dbReference type="EMBL" id="JAI60359.1"/>
    </source>
</evidence>
<dbReference type="PANTHER" id="PTHR43107:SF15">
    <property type="entry name" value="FATTY ACID TRANSPORT PROTEIN 3, ISOFORM A"/>
    <property type="match status" value="1"/>
</dbReference>
<dbReference type="InterPro" id="IPR000873">
    <property type="entry name" value="AMP-dep_synth/lig_dom"/>
</dbReference>
<keyword evidence="4" id="KW-0276">Fatty acid metabolism</keyword>
<dbReference type="GO" id="GO:0044539">
    <property type="term" value="P:long-chain fatty acid import into cell"/>
    <property type="evidence" value="ECO:0007669"/>
    <property type="project" value="TreeGrafter"/>
</dbReference>
<dbReference type="AlphaFoldDB" id="A0A0P4VWR4"/>
<dbReference type="GO" id="GO:0005789">
    <property type="term" value="C:endoplasmic reticulum membrane"/>
    <property type="evidence" value="ECO:0007669"/>
    <property type="project" value="TreeGrafter"/>
</dbReference>
<dbReference type="InterPro" id="IPR025110">
    <property type="entry name" value="AMP-bd_C"/>
</dbReference>
<dbReference type="Gene3D" id="3.40.50.12780">
    <property type="entry name" value="N-terminal domain of ligase-like"/>
    <property type="match status" value="1"/>
</dbReference>
<evidence type="ECO:0000256" key="3">
    <source>
        <dbReference type="ARBA" id="ARBA00022741"/>
    </source>
</evidence>
<dbReference type="InterPro" id="IPR042099">
    <property type="entry name" value="ANL_N_sf"/>
</dbReference>
<feature type="domain" description="AMP-dependent synthetase/ligase" evidence="10">
    <location>
        <begin position="31"/>
        <end position="223"/>
    </location>
</feature>
<dbReference type="EC" id="6.2.1.3" evidence="6"/>
<protein>
    <recommendedName>
        <fullName evidence="6">long-chain-fatty-acid--CoA ligase</fullName>
        <ecNumber evidence="6">6.2.1.3</ecNumber>
    </recommendedName>
    <alternativeName>
        <fullName evidence="8">Long-chain-fatty-acid--CoA ligase</fullName>
    </alternativeName>
</protein>
<keyword evidence="3" id="KW-0547">Nucleotide-binding</keyword>
<evidence type="ECO:0000256" key="7">
    <source>
        <dbReference type="ARBA" id="ARBA00036527"/>
    </source>
</evidence>
<organism evidence="12">
    <name type="scientific">Scylla olivacea</name>
    <name type="common">Orange mud crab</name>
    <name type="synonym">Cancer olivacea</name>
    <dbReference type="NCBI Taxonomy" id="85551"/>
    <lineage>
        <taxon>Eukaryota</taxon>
        <taxon>Metazoa</taxon>
        <taxon>Ecdysozoa</taxon>
        <taxon>Arthropoda</taxon>
        <taxon>Crustacea</taxon>
        <taxon>Multicrustacea</taxon>
        <taxon>Malacostraca</taxon>
        <taxon>Eumalacostraca</taxon>
        <taxon>Eucarida</taxon>
        <taxon>Decapoda</taxon>
        <taxon>Pleocyemata</taxon>
        <taxon>Brachyura</taxon>
        <taxon>Eubrachyura</taxon>
        <taxon>Portunoidea</taxon>
        <taxon>Portunidae</taxon>
        <taxon>Portuninae</taxon>
        <taxon>Scylla</taxon>
    </lineage>
</organism>
<evidence type="ECO:0000259" key="10">
    <source>
        <dbReference type="Pfam" id="PF00501"/>
    </source>
</evidence>
<evidence type="ECO:0000259" key="11">
    <source>
        <dbReference type="Pfam" id="PF13193"/>
    </source>
</evidence>
<evidence type="ECO:0000256" key="4">
    <source>
        <dbReference type="ARBA" id="ARBA00022832"/>
    </source>
</evidence>
<dbReference type="FunFam" id="3.30.300.30:FF:000002">
    <property type="entry name" value="Long-chain fatty acid transport protein 1"/>
    <property type="match status" value="1"/>
</dbReference>
<keyword evidence="5" id="KW-0067">ATP-binding</keyword>
<accession>A0A0P4VWR4</accession>
<sequence>MISLGGIDLDSVLPSAPTTVPPQLMNVNFIDNMVYIYTSGTTGLPKAAIIKHSRAFFAATGMGDMIGLTTSDIVYDPLPLYHTAGGILGVGQALFAGIPTVIRRKFSATQYWSDCIKYGCTAGQYIGEICRYLLNMPEKPEDSQHKLRIMFGNGLRPTIWEEFQKRFNVPKISEFYGSTEGNANIINIDGKVGAVGFVSVLFPAVYPVALLKVDEETREIVRDSNGLCIRCKPGEAGEFIGKIIQNDPIRDFHGYADQNATKKKVVKDVFKKGDFAFLSGDILVMDDEGYLYFKDRTGDTFRWKGENVSTIEVENIISRVTGLSDVIVYGVEVPGTEGRAGMAAILDREDALDLEHLYDGMAKSLASYARPLFIRTVKEMEMTGTFKLKKVTVQKEGFNINIIKDKVFFLDVKKRAYIPLTTDIYNKIISGEMRL</sequence>
<dbReference type="GO" id="GO:0004467">
    <property type="term" value="F:long-chain fatty acid-CoA ligase activity"/>
    <property type="evidence" value="ECO:0007669"/>
    <property type="project" value="UniProtKB-EC"/>
</dbReference>
<keyword evidence="4" id="KW-0443">Lipid metabolism</keyword>
<reference evidence="12" key="1">
    <citation type="submission" date="2015-09" db="EMBL/GenBank/DDBJ databases">
        <title>Scylla olivacea transcriptome.</title>
        <authorList>
            <person name="Ikhwanuddin M."/>
        </authorList>
    </citation>
    <scope>NUCLEOTIDE SEQUENCE</scope>
</reference>
<comment type="catalytic activity">
    <reaction evidence="9">
        <text>tetracosanoate + ATP + CoA = tetracosanoyl-CoA + AMP + diphosphate</text>
        <dbReference type="Rhea" id="RHEA:33639"/>
        <dbReference type="ChEBI" id="CHEBI:30616"/>
        <dbReference type="ChEBI" id="CHEBI:31014"/>
        <dbReference type="ChEBI" id="CHEBI:33019"/>
        <dbReference type="ChEBI" id="CHEBI:57287"/>
        <dbReference type="ChEBI" id="CHEBI:65052"/>
        <dbReference type="ChEBI" id="CHEBI:456215"/>
    </reaction>
    <physiologicalReaction direction="left-to-right" evidence="9">
        <dbReference type="Rhea" id="RHEA:33640"/>
    </physiologicalReaction>
</comment>
<keyword evidence="2" id="KW-0436">Ligase</keyword>
<dbReference type="Pfam" id="PF00501">
    <property type="entry name" value="AMP-binding"/>
    <property type="match status" value="1"/>
</dbReference>